<dbReference type="NCBIfam" id="NF002074">
    <property type="entry name" value="PRK00913.1-4"/>
    <property type="match status" value="1"/>
</dbReference>
<keyword evidence="5 8" id="KW-0645">Protease</keyword>
<name>A0A2H0Y001_UNCSA</name>
<comment type="caution">
    <text evidence="10">The sequence shown here is derived from an EMBL/GenBank/DDBJ whole genome shotgun (WGS) entry which is preliminary data.</text>
</comment>
<dbReference type="Pfam" id="PF02789">
    <property type="entry name" value="Peptidase_M17_N"/>
    <property type="match status" value="1"/>
</dbReference>
<comment type="catalytic activity">
    <reaction evidence="1 8">
        <text>Release of an N-terminal amino acid, Xaa-|-Yaa-, in which Xaa is preferably Leu, but may be other amino acids including Pro although not Arg or Lys, and Yaa may be Pro. Amino acid amides and methyl esters are also readily hydrolyzed, but rates on arylamides are exceedingly low.</text>
        <dbReference type="EC" id="3.4.11.1"/>
    </reaction>
</comment>
<dbReference type="HAMAP" id="MF_00181">
    <property type="entry name" value="Cytosol_peptidase_M17"/>
    <property type="match status" value="1"/>
</dbReference>
<evidence type="ECO:0000313" key="10">
    <source>
        <dbReference type="EMBL" id="PIS30477.1"/>
    </source>
</evidence>
<feature type="binding site" evidence="8">
    <location>
        <position position="287"/>
    </location>
    <ligand>
        <name>Mn(2+)</name>
        <dbReference type="ChEBI" id="CHEBI:29035"/>
        <label>2</label>
    </ligand>
</feature>
<evidence type="ECO:0000256" key="2">
    <source>
        <dbReference type="ARBA" id="ARBA00000967"/>
    </source>
</evidence>
<dbReference type="CDD" id="cd00433">
    <property type="entry name" value="Peptidase_M17"/>
    <property type="match status" value="1"/>
</dbReference>
<dbReference type="InterPro" id="IPR011356">
    <property type="entry name" value="Leucine_aapep/pepB"/>
</dbReference>
<proteinExistence type="inferred from homology"/>
<dbReference type="PANTHER" id="PTHR11963:SF23">
    <property type="entry name" value="CYTOSOL AMINOPEPTIDASE"/>
    <property type="match status" value="1"/>
</dbReference>
<feature type="binding site" evidence="8">
    <location>
        <position position="287"/>
    </location>
    <ligand>
        <name>Mn(2+)</name>
        <dbReference type="ChEBI" id="CHEBI:29035"/>
        <label>1</label>
    </ligand>
</feature>
<feature type="domain" description="Cytosol aminopeptidase" evidence="9">
    <location>
        <begin position="362"/>
        <end position="369"/>
    </location>
</feature>
<dbReference type="EC" id="3.4.11.1" evidence="8"/>
<evidence type="ECO:0000256" key="1">
    <source>
        <dbReference type="ARBA" id="ARBA00000135"/>
    </source>
</evidence>
<feature type="binding site" evidence="8">
    <location>
        <position position="364"/>
    </location>
    <ligand>
        <name>Mn(2+)</name>
        <dbReference type="ChEBI" id="CHEBI:29035"/>
        <label>1</label>
    </ligand>
</feature>
<evidence type="ECO:0000256" key="3">
    <source>
        <dbReference type="ARBA" id="ARBA00009528"/>
    </source>
</evidence>
<comment type="similarity">
    <text evidence="3 8">Belongs to the peptidase M17 family.</text>
</comment>
<sequence>MGLTARRLQPESLQYFLEEKMRIKVQNLTVDKVKCDLLVINLFEGVKDPGGATAVIDKRLKGVISALVKSGEITGKLCEVNIVHTQGKLPAKQVLVVGLGKAADFDLDRSRKVMAAAMVEAKRIKAKFVATIVHGAGAGGLSLPTAAQALTEGCLIGTYHYAGFATIKNDSFFATEELAIIEISKSKIRDILQGVHAGQIIAESVNNARDLINAPANKVTPSYLAQVAQKVPGVKVTVLSLAQAKKLGMEAYYSVSKGSKEPAKFIIMQYGQGKPEIALVGKGITFDSGGISIKPSRKMWEMKTDMSGAAAVLETMRAISRLKARKSVVGVLPCTENMPDGQAQKPGDVIGSLLGKTIEIISTDAEGRMVLADGIGYAKKVLKVKKIIDVATLTGACVSALGDAASGIMANDQELVDQLIAAGQRTGEKLWQLPLFEEYKEYSKSEIADTKNCTEQGKAGTAIGGLFLELFAEDTLWAHIDIAGTAFLDRGRGYLSAGATGVMVRTLTEYLRS</sequence>
<dbReference type="PANTHER" id="PTHR11963">
    <property type="entry name" value="LEUCINE AMINOPEPTIDASE-RELATED"/>
    <property type="match status" value="1"/>
</dbReference>
<feature type="binding site" evidence="8">
    <location>
        <position position="305"/>
    </location>
    <ligand>
        <name>Mn(2+)</name>
        <dbReference type="ChEBI" id="CHEBI:29035"/>
        <label>2</label>
    </ligand>
</feature>
<dbReference type="InterPro" id="IPR043472">
    <property type="entry name" value="Macro_dom-like"/>
</dbReference>
<reference evidence="10 11" key="1">
    <citation type="submission" date="2017-09" db="EMBL/GenBank/DDBJ databases">
        <title>Depth-based differentiation of microbial function through sediment-hosted aquifers and enrichment of novel symbionts in the deep terrestrial subsurface.</title>
        <authorList>
            <person name="Probst A.J."/>
            <person name="Ladd B."/>
            <person name="Jarett J.K."/>
            <person name="Geller-Mcgrath D.E."/>
            <person name="Sieber C.M."/>
            <person name="Emerson J.B."/>
            <person name="Anantharaman K."/>
            <person name="Thomas B.C."/>
            <person name="Malmstrom R."/>
            <person name="Stieglmeier M."/>
            <person name="Klingl A."/>
            <person name="Woyke T."/>
            <person name="Ryan C.M."/>
            <person name="Banfield J.F."/>
        </authorList>
    </citation>
    <scope>NUCLEOTIDE SEQUENCE [LARGE SCALE GENOMIC DNA]</scope>
    <source>
        <strain evidence="10">CG08_land_8_20_14_0_20_45_16</strain>
    </source>
</reference>
<dbReference type="NCBIfam" id="NF002083">
    <property type="entry name" value="PRK00913.3-5"/>
    <property type="match status" value="1"/>
</dbReference>
<dbReference type="EC" id="3.4.11.10" evidence="8"/>
<feature type="binding site" evidence="8">
    <location>
        <position position="366"/>
    </location>
    <ligand>
        <name>Mn(2+)</name>
        <dbReference type="ChEBI" id="CHEBI:29035"/>
        <label>1</label>
    </ligand>
</feature>
<gene>
    <name evidence="8" type="primary">pepA</name>
    <name evidence="10" type="ORF">COT42_02830</name>
</gene>
<feature type="binding site" evidence="8">
    <location>
        <position position="282"/>
    </location>
    <ligand>
        <name>Mn(2+)</name>
        <dbReference type="ChEBI" id="CHEBI:29035"/>
        <label>2</label>
    </ligand>
</feature>
<dbReference type="GO" id="GO:0005737">
    <property type="term" value="C:cytoplasm"/>
    <property type="evidence" value="ECO:0007669"/>
    <property type="project" value="UniProtKB-SubCell"/>
</dbReference>
<dbReference type="PROSITE" id="PS00631">
    <property type="entry name" value="CYTOSOL_AP"/>
    <property type="match status" value="1"/>
</dbReference>
<dbReference type="AlphaFoldDB" id="A0A2H0Y001"/>
<dbReference type="SUPFAM" id="SSF52949">
    <property type="entry name" value="Macro domain-like"/>
    <property type="match status" value="1"/>
</dbReference>
<dbReference type="Gene3D" id="3.40.220.10">
    <property type="entry name" value="Leucine Aminopeptidase, subunit E, domain 1"/>
    <property type="match status" value="1"/>
</dbReference>
<comment type="catalytic activity">
    <reaction evidence="2 8">
        <text>Release of an N-terminal amino acid, preferentially leucine, but not glutamic or aspartic acids.</text>
        <dbReference type="EC" id="3.4.11.10"/>
    </reaction>
</comment>
<keyword evidence="4 8" id="KW-0031">Aminopeptidase</keyword>
<keyword evidence="8" id="KW-0464">Manganese</keyword>
<feature type="active site" evidence="8">
    <location>
        <position position="368"/>
    </location>
</feature>
<comment type="cofactor">
    <cofactor evidence="8">
        <name>Mn(2+)</name>
        <dbReference type="ChEBI" id="CHEBI:29035"/>
    </cofactor>
    <text evidence="8">Binds 2 manganese ions per subunit.</text>
</comment>
<keyword evidence="6 8" id="KW-0378">Hydrolase</keyword>
<dbReference type="NCBIfam" id="NF002073">
    <property type="entry name" value="PRK00913.1-2"/>
    <property type="match status" value="1"/>
</dbReference>
<evidence type="ECO:0000259" key="9">
    <source>
        <dbReference type="PROSITE" id="PS00631"/>
    </source>
</evidence>
<evidence type="ECO:0000256" key="8">
    <source>
        <dbReference type="HAMAP-Rule" id="MF_00181"/>
    </source>
</evidence>
<evidence type="ECO:0000256" key="7">
    <source>
        <dbReference type="ARBA" id="ARBA00049972"/>
    </source>
</evidence>
<dbReference type="GO" id="GO:0030145">
    <property type="term" value="F:manganese ion binding"/>
    <property type="evidence" value="ECO:0007669"/>
    <property type="project" value="UniProtKB-UniRule"/>
</dbReference>
<feature type="binding site" evidence="8">
    <location>
        <position position="366"/>
    </location>
    <ligand>
        <name>Mn(2+)</name>
        <dbReference type="ChEBI" id="CHEBI:29035"/>
        <label>2</label>
    </ligand>
</feature>
<evidence type="ECO:0000313" key="11">
    <source>
        <dbReference type="Proteomes" id="UP000231343"/>
    </source>
</evidence>
<keyword evidence="8" id="KW-0479">Metal-binding</keyword>
<dbReference type="Gene3D" id="3.40.630.10">
    <property type="entry name" value="Zn peptidases"/>
    <property type="match status" value="1"/>
</dbReference>
<evidence type="ECO:0000256" key="6">
    <source>
        <dbReference type="ARBA" id="ARBA00022801"/>
    </source>
</evidence>
<organism evidence="10 11">
    <name type="scientific">Candidatus Saganbacteria bacterium CG08_land_8_20_14_0_20_45_16</name>
    <dbReference type="NCBI Taxonomy" id="2014293"/>
    <lineage>
        <taxon>Bacteria</taxon>
        <taxon>Bacillati</taxon>
        <taxon>Saganbacteria</taxon>
    </lineage>
</organism>
<dbReference type="InterPro" id="IPR000819">
    <property type="entry name" value="Peptidase_M17_C"/>
</dbReference>
<protein>
    <recommendedName>
        <fullName evidence="8">Probable cytosol aminopeptidase</fullName>
        <ecNumber evidence="8">3.4.11.1</ecNumber>
    </recommendedName>
    <alternativeName>
        <fullName evidence="8">Leucine aminopeptidase</fullName>
        <shortName evidence="8">LAP</shortName>
        <ecNumber evidence="8">3.4.11.10</ecNumber>
    </alternativeName>
    <alternativeName>
        <fullName evidence="8">Leucyl aminopeptidase</fullName>
    </alternativeName>
</protein>
<dbReference type="GO" id="GO:0006508">
    <property type="term" value="P:proteolysis"/>
    <property type="evidence" value="ECO:0007669"/>
    <property type="project" value="UniProtKB-KW"/>
</dbReference>
<dbReference type="SUPFAM" id="SSF53187">
    <property type="entry name" value="Zn-dependent exopeptidases"/>
    <property type="match status" value="1"/>
</dbReference>
<evidence type="ECO:0000256" key="5">
    <source>
        <dbReference type="ARBA" id="ARBA00022670"/>
    </source>
</evidence>
<keyword evidence="8" id="KW-0963">Cytoplasm</keyword>
<dbReference type="InterPro" id="IPR023042">
    <property type="entry name" value="Peptidase_M17_leu_NH2_pept"/>
</dbReference>
<comment type="subcellular location">
    <subcellularLocation>
        <location evidence="8">Cytoplasm</location>
    </subcellularLocation>
</comment>
<evidence type="ECO:0000256" key="4">
    <source>
        <dbReference type="ARBA" id="ARBA00022438"/>
    </source>
</evidence>
<dbReference type="EMBL" id="PEYM01000054">
    <property type="protein sequence ID" value="PIS30477.1"/>
    <property type="molecule type" value="Genomic_DNA"/>
</dbReference>
<dbReference type="GO" id="GO:0070006">
    <property type="term" value="F:metalloaminopeptidase activity"/>
    <property type="evidence" value="ECO:0007669"/>
    <property type="project" value="InterPro"/>
</dbReference>
<dbReference type="InterPro" id="IPR008283">
    <property type="entry name" value="Peptidase_M17_N"/>
</dbReference>
<comment type="function">
    <text evidence="7 8">Presumably involved in the processing and regular turnover of intracellular proteins. Catalyzes the removal of unsubstituted N-terminal amino acids from various peptides.</text>
</comment>
<dbReference type="Pfam" id="PF00883">
    <property type="entry name" value="Peptidase_M17"/>
    <property type="match status" value="1"/>
</dbReference>
<accession>A0A2H0Y001</accession>
<dbReference type="Proteomes" id="UP000231343">
    <property type="component" value="Unassembled WGS sequence"/>
</dbReference>
<dbReference type="PRINTS" id="PR00481">
    <property type="entry name" value="LAMNOPPTDASE"/>
</dbReference>
<feature type="active site" evidence="8">
    <location>
        <position position="294"/>
    </location>
</feature>